<dbReference type="Proteomes" id="UP000046393">
    <property type="component" value="Unplaced"/>
</dbReference>
<organism evidence="2 3">
    <name type="scientific">Syphacia muris</name>
    <dbReference type="NCBI Taxonomy" id="451379"/>
    <lineage>
        <taxon>Eukaryota</taxon>
        <taxon>Metazoa</taxon>
        <taxon>Ecdysozoa</taxon>
        <taxon>Nematoda</taxon>
        <taxon>Chromadorea</taxon>
        <taxon>Rhabditida</taxon>
        <taxon>Spirurina</taxon>
        <taxon>Oxyuridomorpha</taxon>
        <taxon>Oxyuroidea</taxon>
        <taxon>Oxyuridae</taxon>
        <taxon>Syphacia</taxon>
    </lineage>
</organism>
<dbReference type="PANTHER" id="PTHR45892">
    <property type="entry name" value="AMINOACYLASE-1"/>
    <property type="match status" value="1"/>
</dbReference>
<reference evidence="3" key="1">
    <citation type="submission" date="2017-02" db="UniProtKB">
        <authorList>
            <consortium name="WormBaseParasite"/>
        </authorList>
    </citation>
    <scope>IDENTIFICATION</scope>
</reference>
<dbReference type="InterPro" id="IPR001261">
    <property type="entry name" value="ArgE/DapE_CS"/>
</dbReference>
<keyword evidence="1" id="KW-0378">Hydrolase</keyword>
<dbReference type="Gene3D" id="3.40.630.10">
    <property type="entry name" value="Zn peptidases"/>
    <property type="match status" value="1"/>
</dbReference>
<protein>
    <submittedName>
        <fullName evidence="3">N-acyl-aliphatic-L-amino acid amidohydrolase</fullName>
    </submittedName>
</protein>
<dbReference type="InterPro" id="IPR052083">
    <property type="entry name" value="Aminoacylase-1_M20A"/>
</dbReference>
<name>A0A0N5ACS5_9BILA</name>
<evidence type="ECO:0000313" key="2">
    <source>
        <dbReference type="Proteomes" id="UP000046393"/>
    </source>
</evidence>
<dbReference type="STRING" id="451379.A0A0N5ACS5"/>
<keyword evidence="2" id="KW-1185">Reference proteome</keyword>
<dbReference type="PROSITE" id="PS00758">
    <property type="entry name" value="ARGE_DAPE_CPG2_1"/>
    <property type="match status" value="1"/>
</dbReference>
<dbReference type="WBParaSite" id="SMUV_0000195501-mRNA-1">
    <property type="protein sequence ID" value="SMUV_0000195501-mRNA-1"/>
    <property type="gene ID" value="SMUV_0000195501"/>
</dbReference>
<dbReference type="GO" id="GO:0004046">
    <property type="term" value="F:aminoacylase activity"/>
    <property type="evidence" value="ECO:0007669"/>
    <property type="project" value="TreeGrafter"/>
</dbReference>
<evidence type="ECO:0000256" key="1">
    <source>
        <dbReference type="ARBA" id="ARBA00022801"/>
    </source>
</evidence>
<dbReference type="SUPFAM" id="SSF53187">
    <property type="entry name" value="Zn-dependent exopeptidases"/>
    <property type="match status" value="1"/>
</dbReference>
<dbReference type="AlphaFoldDB" id="A0A0N5ACS5"/>
<evidence type="ECO:0000313" key="3">
    <source>
        <dbReference type="WBParaSite" id="SMUV_0000195501-mRNA-1"/>
    </source>
</evidence>
<sequence>MAEDIAVTNFRKYLRINTAHPTPDYETCKQFLLELGAQLNLERNVYECLPGKPIVILTHRGTNESLPSLLLNSHTDVVGACEVR</sequence>
<proteinExistence type="predicted"/>
<dbReference type="PANTHER" id="PTHR45892:SF1">
    <property type="entry name" value="AMINOACYLASE-1"/>
    <property type="match status" value="1"/>
</dbReference>
<accession>A0A0N5ACS5</accession>